<proteinExistence type="predicted"/>
<reference evidence="1" key="1">
    <citation type="journal article" date="2006" name="Nature">
        <title>Deciphering the evolution and metabolism of an anammox bacterium from a community genome.</title>
        <authorList>
            <person name="Strous M."/>
            <person name="Pelletier E."/>
            <person name="Mangenot S."/>
            <person name="Rattei T."/>
            <person name="Lehner A."/>
            <person name="Taylor M.W."/>
            <person name="Horn M."/>
            <person name="Daims H."/>
            <person name="Bartol-Mavel D."/>
            <person name="Wincker P."/>
            <person name="Barbe V."/>
            <person name="Fonknechten N."/>
            <person name="Vallenet D."/>
            <person name="Segurens B."/>
            <person name="Schenowitz-Truong C."/>
            <person name="Medigue C."/>
            <person name="Collingro A."/>
            <person name="Snel B."/>
            <person name="Dutilh B.E."/>
            <person name="OpDenCamp H.J.M."/>
            <person name="vanDerDrift C."/>
            <person name="Cirpus I."/>
            <person name="vanDePas-Schoonen K.T."/>
            <person name="Harhangi H.R."/>
            <person name="vanNiftrik L."/>
            <person name="Schmid M."/>
            <person name="Keltjens J."/>
            <person name="vanDeVossenberg J."/>
            <person name="Kartal B."/>
            <person name="Meier H."/>
            <person name="Frishman D."/>
            <person name="Huynen M.A."/>
            <person name="Mewes H."/>
            <person name="Weissenbach J."/>
            <person name="Jetten M.S.M."/>
            <person name="Wagner M."/>
            <person name="LePaslier D."/>
        </authorList>
    </citation>
    <scope>NUCLEOTIDE SEQUENCE</scope>
</reference>
<name>Q1Q560_KUEST</name>
<dbReference type="AlphaFoldDB" id="Q1Q560"/>
<organism evidence="1">
    <name type="scientific">Kuenenia stuttgartiensis</name>
    <dbReference type="NCBI Taxonomy" id="174633"/>
    <lineage>
        <taxon>Bacteria</taxon>
        <taxon>Pseudomonadati</taxon>
        <taxon>Planctomycetota</taxon>
        <taxon>Candidatus Brocadiia</taxon>
        <taxon>Candidatus Brocadiales</taxon>
        <taxon>Candidatus Brocadiaceae</taxon>
        <taxon>Candidatus Kuenenia</taxon>
    </lineage>
</organism>
<gene>
    <name evidence="1" type="ORF">kuste4383</name>
</gene>
<accession>Q1Q560</accession>
<evidence type="ECO:0000313" key="1">
    <source>
        <dbReference type="EMBL" id="CAJ75145.1"/>
    </source>
</evidence>
<sequence>MGKERIYIMTRKIRKRLLEKKAVLRQLLKSNTLEKQHALIERLRTINDKLDIHKNQLICGSKGGQR</sequence>
<dbReference type="EMBL" id="CT573071">
    <property type="protein sequence ID" value="CAJ75145.1"/>
    <property type="molecule type" value="Genomic_DNA"/>
</dbReference>
<reference evidence="1" key="2">
    <citation type="submission" date="2006-01" db="EMBL/GenBank/DDBJ databases">
        <authorList>
            <person name="Genoscope"/>
        </authorList>
    </citation>
    <scope>NUCLEOTIDE SEQUENCE</scope>
</reference>
<protein>
    <submittedName>
        <fullName evidence="1">Uncharacterized protein</fullName>
    </submittedName>
</protein>